<protein>
    <submittedName>
        <fullName evidence="2">Uncharacterized protein</fullName>
    </submittedName>
</protein>
<name>A0ABT6VSM5_9ACTN</name>
<evidence type="ECO:0000256" key="1">
    <source>
        <dbReference type="SAM" id="MobiDB-lite"/>
    </source>
</evidence>
<dbReference type="Proteomes" id="UP001156398">
    <property type="component" value="Unassembled WGS sequence"/>
</dbReference>
<proteinExistence type="predicted"/>
<keyword evidence="3" id="KW-1185">Reference proteome</keyword>
<feature type="region of interest" description="Disordered" evidence="1">
    <location>
        <begin position="70"/>
        <end position="102"/>
    </location>
</feature>
<evidence type="ECO:0000313" key="2">
    <source>
        <dbReference type="EMBL" id="MDI5961475.1"/>
    </source>
</evidence>
<accession>A0ABT6VSM5</accession>
<gene>
    <name evidence="2" type="ORF">POF43_001835</name>
</gene>
<organism evidence="2 3">
    <name type="scientific">Streptantibioticus silvisoli</name>
    <dbReference type="NCBI Taxonomy" id="2705255"/>
    <lineage>
        <taxon>Bacteria</taxon>
        <taxon>Bacillati</taxon>
        <taxon>Actinomycetota</taxon>
        <taxon>Actinomycetes</taxon>
        <taxon>Kitasatosporales</taxon>
        <taxon>Streptomycetaceae</taxon>
        <taxon>Streptantibioticus</taxon>
    </lineage>
</organism>
<comment type="caution">
    <text evidence="2">The sequence shown here is derived from an EMBL/GenBank/DDBJ whole genome shotgun (WGS) entry which is preliminary data.</text>
</comment>
<dbReference type="EMBL" id="JAAGKO020000002">
    <property type="protein sequence ID" value="MDI5961475.1"/>
    <property type="molecule type" value="Genomic_DNA"/>
</dbReference>
<reference evidence="2 3" key="1">
    <citation type="submission" date="2023-05" db="EMBL/GenBank/DDBJ databases">
        <title>Streptantibioticus silvisoli sp. nov., acidotolerant actinomycetes 1 from pine litter.</title>
        <authorList>
            <person name="Swiecimska M."/>
            <person name="Golinska P."/>
            <person name="Sangal V."/>
            <person name="Wachnowicz B."/>
            <person name="Goodfellow M."/>
        </authorList>
    </citation>
    <scope>NUCLEOTIDE SEQUENCE [LARGE SCALE GENOMIC DNA]</scope>
    <source>
        <strain evidence="2 3">SL54</strain>
    </source>
</reference>
<sequence>MDKVRALLAIPPKGEDGDYDRARIGDLLEQVTSKKLDIPPADEVRRELNGGVDLRSDMTVAEWLEVFLTNNPPPGSRTSVTASAQRASCGHRSASGAGGRPAKFRARSWCGVRNRTRQNELRLTCGDAWKNTGKVFTQEDGPG</sequence>
<evidence type="ECO:0000313" key="3">
    <source>
        <dbReference type="Proteomes" id="UP001156398"/>
    </source>
</evidence>
<dbReference type="RefSeq" id="WP_271324405.1">
    <property type="nucleotide sequence ID" value="NZ_JAAGKO020000002.1"/>
</dbReference>
<feature type="compositionally biased region" description="Polar residues" evidence="1">
    <location>
        <begin position="76"/>
        <end position="86"/>
    </location>
</feature>